<evidence type="ECO:0000259" key="4">
    <source>
        <dbReference type="Pfam" id="PF00582"/>
    </source>
</evidence>
<evidence type="ECO:0000256" key="1">
    <source>
        <dbReference type="ARBA" id="ARBA00008791"/>
    </source>
</evidence>
<dbReference type="Gene3D" id="3.40.50.620">
    <property type="entry name" value="HUPs"/>
    <property type="match status" value="1"/>
</dbReference>
<feature type="domain" description="UspA" evidence="4">
    <location>
        <begin position="1"/>
        <end position="139"/>
    </location>
</feature>
<dbReference type="RefSeq" id="WP_142791824.1">
    <property type="nucleotide sequence ID" value="NZ_VJMZ01000001.1"/>
</dbReference>
<dbReference type="PRINTS" id="PR01438">
    <property type="entry name" value="UNVRSLSTRESS"/>
</dbReference>
<dbReference type="GO" id="GO:0005524">
    <property type="term" value="F:ATP binding"/>
    <property type="evidence" value="ECO:0007669"/>
    <property type="project" value="UniProtKB-KW"/>
</dbReference>
<evidence type="ECO:0000256" key="2">
    <source>
        <dbReference type="ARBA" id="ARBA00022741"/>
    </source>
</evidence>
<evidence type="ECO:0000256" key="3">
    <source>
        <dbReference type="ARBA" id="ARBA00022840"/>
    </source>
</evidence>
<dbReference type="SUPFAM" id="SSF52402">
    <property type="entry name" value="Adenine nucleotide alpha hydrolases-like"/>
    <property type="match status" value="1"/>
</dbReference>
<dbReference type="Proteomes" id="UP000319280">
    <property type="component" value="Unassembled WGS sequence"/>
</dbReference>
<dbReference type="CDD" id="cd00293">
    <property type="entry name" value="USP-like"/>
    <property type="match status" value="1"/>
</dbReference>
<keyword evidence="3" id="KW-0067">ATP-binding</keyword>
<reference evidence="5 6" key="1">
    <citation type="submission" date="2019-07" db="EMBL/GenBank/DDBJ databases">
        <title>Genomic analysis of Lentibacillus sp. NKC851-2.</title>
        <authorList>
            <person name="Oh Y.J."/>
        </authorList>
    </citation>
    <scope>NUCLEOTIDE SEQUENCE [LARGE SCALE GENOMIC DNA]</scope>
    <source>
        <strain evidence="5 6">NKC851-2</strain>
    </source>
</reference>
<dbReference type="EMBL" id="VJMZ01000001">
    <property type="protein sequence ID" value="TRM12918.1"/>
    <property type="molecule type" value="Genomic_DNA"/>
</dbReference>
<dbReference type="AlphaFoldDB" id="A0A549YM07"/>
<keyword evidence="2" id="KW-0547">Nucleotide-binding</keyword>
<evidence type="ECO:0000313" key="6">
    <source>
        <dbReference type="Proteomes" id="UP000319280"/>
    </source>
</evidence>
<dbReference type="PANTHER" id="PTHR46268">
    <property type="entry name" value="STRESS RESPONSE PROTEIN NHAX"/>
    <property type="match status" value="1"/>
</dbReference>
<dbReference type="InterPro" id="IPR006016">
    <property type="entry name" value="UspA"/>
</dbReference>
<organism evidence="5 6">
    <name type="scientific">Lentibacillus cibarius</name>
    <dbReference type="NCBI Taxonomy" id="2583219"/>
    <lineage>
        <taxon>Bacteria</taxon>
        <taxon>Bacillati</taxon>
        <taxon>Bacillota</taxon>
        <taxon>Bacilli</taxon>
        <taxon>Bacillales</taxon>
        <taxon>Bacillaceae</taxon>
        <taxon>Lentibacillus</taxon>
    </lineage>
</organism>
<comment type="caution">
    <text evidence="5">The sequence shown here is derived from an EMBL/GenBank/DDBJ whole genome shotgun (WGS) entry which is preliminary data.</text>
</comment>
<accession>A0A549YM07</accession>
<dbReference type="Pfam" id="PF00582">
    <property type="entry name" value="Usp"/>
    <property type="match status" value="1"/>
</dbReference>
<dbReference type="PANTHER" id="PTHR46268:SF27">
    <property type="entry name" value="UNIVERSAL STRESS PROTEIN RV2623"/>
    <property type="match status" value="1"/>
</dbReference>
<proteinExistence type="inferred from homology"/>
<dbReference type="InterPro" id="IPR014729">
    <property type="entry name" value="Rossmann-like_a/b/a_fold"/>
</dbReference>
<dbReference type="InterPro" id="IPR006015">
    <property type="entry name" value="Universal_stress_UspA"/>
</dbReference>
<gene>
    <name evidence="5" type="ORF">FH966_15070</name>
</gene>
<sequence length="139" mass="15875">MKSILFATDGSKSSEHAGEMVKEYLKAWPEVELFVLYVTAKENYAYDLVPDVVDHYEDQIKKEIKKTVENQMYNEWKDRVHFVHEVGHPSTTICNVAKEKDVDLIVVGSHGRGFFDRTLLGSVAHAVLNRSELPVLVVR</sequence>
<evidence type="ECO:0000313" key="5">
    <source>
        <dbReference type="EMBL" id="TRM12918.1"/>
    </source>
</evidence>
<name>A0A549YM07_9BACI</name>
<comment type="similarity">
    <text evidence="1">Belongs to the universal stress protein A family.</text>
</comment>
<protein>
    <submittedName>
        <fullName evidence="5">Universal stress protein</fullName>
    </submittedName>
</protein>
<keyword evidence="6" id="KW-1185">Reference proteome</keyword>